<sequence>MLLYIDTSDSEKINLELDGKIFETLSKKRKSQRLLPFIYEILKKKKKKITDLTEIKVNTGPGSFTGLRIGVAVASAIGWALGIKVNGRDIRKGKTIDVTY</sequence>
<dbReference type="STRING" id="1802505.A3D01_02435"/>
<gene>
    <name evidence="2" type="ORF">A3D01_02435</name>
</gene>
<evidence type="ECO:0000259" key="1">
    <source>
        <dbReference type="Pfam" id="PF00814"/>
    </source>
</evidence>
<dbReference type="GO" id="GO:0016740">
    <property type="term" value="F:transferase activity"/>
    <property type="evidence" value="ECO:0007669"/>
    <property type="project" value="UniProtKB-KW"/>
</dbReference>
<keyword evidence="2" id="KW-0808">Transferase</keyword>
<protein>
    <submittedName>
        <fullName evidence="2">tRNA (Adenosine(37)-N6)-threonylcarbamoyltransferase complex dimerization subunit type 1 TsaB</fullName>
    </submittedName>
</protein>
<evidence type="ECO:0000313" key="2">
    <source>
        <dbReference type="EMBL" id="OGM33804.1"/>
    </source>
</evidence>
<dbReference type="InterPro" id="IPR022496">
    <property type="entry name" value="T6A_TsaB"/>
</dbReference>
<feature type="domain" description="Gcp-like" evidence="1">
    <location>
        <begin position="25"/>
        <end position="85"/>
    </location>
</feature>
<organism evidence="2 3">
    <name type="scientific">Candidatus Woesebacteria bacterium RIFCSPHIGHO2_02_FULL_39_13</name>
    <dbReference type="NCBI Taxonomy" id="1802505"/>
    <lineage>
        <taxon>Bacteria</taxon>
        <taxon>Candidatus Woeseibacteriota</taxon>
    </lineage>
</organism>
<dbReference type="NCBIfam" id="TIGR03725">
    <property type="entry name" value="T6A_YeaZ"/>
    <property type="match status" value="1"/>
</dbReference>
<dbReference type="InterPro" id="IPR043129">
    <property type="entry name" value="ATPase_NBD"/>
</dbReference>
<dbReference type="Gene3D" id="3.30.420.40">
    <property type="match status" value="1"/>
</dbReference>
<dbReference type="InterPro" id="IPR000905">
    <property type="entry name" value="Gcp-like_dom"/>
</dbReference>
<proteinExistence type="predicted"/>
<comment type="caution">
    <text evidence="2">The sequence shown here is derived from an EMBL/GenBank/DDBJ whole genome shotgun (WGS) entry which is preliminary data.</text>
</comment>
<dbReference type="SUPFAM" id="SSF53067">
    <property type="entry name" value="Actin-like ATPase domain"/>
    <property type="match status" value="1"/>
</dbReference>
<dbReference type="Proteomes" id="UP000177169">
    <property type="component" value="Unassembled WGS sequence"/>
</dbReference>
<reference evidence="2 3" key="1">
    <citation type="journal article" date="2016" name="Nat. Commun.">
        <title>Thousands of microbial genomes shed light on interconnected biogeochemical processes in an aquifer system.</title>
        <authorList>
            <person name="Anantharaman K."/>
            <person name="Brown C.T."/>
            <person name="Hug L.A."/>
            <person name="Sharon I."/>
            <person name="Castelle C.J."/>
            <person name="Probst A.J."/>
            <person name="Thomas B.C."/>
            <person name="Singh A."/>
            <person name="Wilkins M.J."/>
            <person name="Karaoz U."/>
            <person name="Brodie E.L."/>
            <person name="Williams K.H."/>
            <person name="Hubbard S.S."/>
            <person name="Banfield J.F."/>
        </authorList>
    </citation>
    <scope>NUCLEOTIDE SEQUENCE [LARGE SCALE GENOMIC DNA]</scope>
</reference>
<evidence type="ECO:0000313" key="3">
    <source>
        <dbReference type="Proteomes" id="UP000177169"/>
    </source>
</evidence>
<dbReference type="EMBL" id="MGGR01000013">
    <property type="protein sequence ID" value="OGM33804.1"/>
    <property type="molecule type" value="Genomic_DNA"/>
</dbReference>
<name>A0A1F7Z2W3_9BACT</name>
<accession>A0A1F7Z2W3</accession>
<dbReference type="AlphaFoldDB" id="A0A1F7Z2W3"/>
<dbReference type="Pfam" id="PF00814">
    <property type="entry name" value="TsaD"/>
    <property type="match status" value="1"/>
</dbReference>
<dbReference type="GO" id="GO:0002949">
    <property type="term" value="P:tRNA threonylcarbamoyladenosine modification"/>
    <property type="evidence" value="ECO:0007669"/>
    <property type="project" value="InterPro"/>
</dbReference>